<dbReference type="Proteomes" id="UP001058974">
    <property type="component" value="Chromosome 6"/>
</dbReference>
<name>A0A9D4W957_PEA</name>
<comment type="caution">
    <text evidence="1">The sequence shown here is derived from an EMBL/GenBank/DDBJ whole genome shotgun (WGS) entry which is preliminary data.</text>
</comment>
<gene>
    <name evidence="1" type="ORF">KIW84_064023</name>
</gene>
<evidence type="ECO:0000313" key="1">
    <source>
        <dbReference type="EMBL" id="KAI5398473.1"/>
    </source>
</evidence>
<proteinExistence type="predicted"/>
<evidence type="ECO:0000313" key="2">
    <source>
        <dbReference type="Proteomes" id="UP001058974"/>
    </source>
</evidence>
<protein>
    <submittedName>
        <fullName evidence="1">Uncharacterized protein</fullName>
    </submittedName>
</protein>
<sequence length="97" mass="11180">MNSSVMAQYDFDNPIYQAEEESEEDCELPAELARLLKQEERVIQPHQEELETINLGTEDDKKEIQIGATLEDSVKRRLVEMLKEYVEVMSFGQAEAS</sequence>
<dbReference type="EMBL" id="JAMSHJ010000006">
    <property type="protein sequence ID" value="KAI5398473.1"/>
    <property type="molecule type" value="Genomic_DNA"/>
</dbReference>
<accession>A0A9D4W957</accession>
<dbReference type="AlphaFoldDB" id="A0A9D4W957"/>
<dbReference type="Gramene" id="Psat06G0402300-T1">
    <property type="protein sequence ID" value="KAI5398473.1"/>
    <property type="gene ID" value="KIW84_064023"/>
</dbReference>
<keyword evidence="2" id="KW-1185">Reference proteome</keyword>
<reference evidence="1 2" key="1">
    <citation type="journal article" date="2022" name="Nat. Genet.">
        <title>Improved pea reference genome and pan-genome highlight genomic features and evolutionary characteristics.</title>
        <authorList>
            <person name="Yang T."/>
            <person name="Liu R."/>
            <person name="Luo Y."/>
            <person name="Hu S."/>
            <person name="Wang D."/>
            <person name="Wang C."/>
            <person name="Pandey M.K."/>
            <person name="Ge S."/>
            <person name="Xu Q."/>
            <person name="Li N."/>
            <person name="Li G."/>
            <person name="Huang Y."/>
            <person name="Saxena R.K."/>
            <person name="Ji Y."/>
            <person name="Li M."/>
            <person name="Yan X."/>
            <person name="He Y."/>
            <person name="Liu Y."/>
            <person name="Wang X."/>
            <person name="Xiang C."/>
            <person name="Varshney R.K."/>
            <person name="Ding H."/>
            <person name="Gao S."/>
            <person name="Zong X."/>
        </authorList>
    </citation>
    <scope>NUCLEOTIDE SEQUENCE [LARGE SCALE GENOMIC DNA]</scope>
    <source>
        <strain evidence="1 2">cv. Zhongwan 6</strain>
    </source>
</reference>
<organism evidence="1 2">
    <name type="scientific">Pisum sativum</name>
    <name type="common">Garden pea</name>
    <name type="synonym">Lathyrus oleraceus</name>
    <dbReference type="NCBI Taxonomy" id="3888"/>
    <lineage>
        <taxon>Eukaryota</taxon>
        <taxon>Viridiplantae</taxon>
        <taxon>Streptophyta</taxon>
        <taxon>Embryophyta</taxon>
        <taxon>Tracheophyta</taxon>
        <taxon>Spermatophyta</taxon>
        <taxon>Magnoliopsida</taxon>
        <taxon>eudicotyledons</taxon>
        <taxon>Gunneridae</taxon>
        <taxon>Pentapetalae</taxon>
        <taxon>rosids</taxon>
        <taxon>fabids</taxon>
        <taxon>Fabales</taxon>
        <taxon>Fabaceae</taxon>
        <taxon>Papilionoideae</taxon>
        <taxon>50 kb inversion clade</taxon>
        <taxon>NPAAA clade</taxon>
        <taxon>Hologalegina</taxon>
        <taxon>IRL clade</taxon>
        <taxon>Fabeae</taxon>
        <taxon>Lathyrus</taxon>
    </lineage>
</organism>